<accession>A0A669F7P9</accession>
<dbReference type="CDD" id="cd04383">
    <property type="entry name" value="RhoGAP_srGAP"/>
    <property type="match status" value="1"/>
</dbReference>
<reference evidence="14" key="2">
    <citation type="submission" date="2025-08" db="UniProtKB">
        <authorList>
            <consortium name="Ensembl"/>
        </authorList>
    </citation>
    <scope>IDENTIFICATION</scope>
</reference>
<reference evidence="15" key="1">
    <citation type="submission" date="2012-01" db="EMBL/GenBank/DDBJ databases">
        <title>The Genome Sequence of Oreochromis niloticus (Nile Tilapia).</title>
        <authorList>
            <consortium name="Broad Institute Genome Assembly Team"/>
            <consortium name="Broad Institute Sequencing Platform"/>
            <person name="Di Palma F."/>
            <person name="Johnson J."/>
            <person name="Lander E.S."/>
            <person name="Lindblad-Toh K."/>
        </authorList>
    </citation>
    <scope>NUCLEOTIDE SEQUENCE [LARGE SCALE GENOMIC DNA]</scope>
</reference>
<feature type="compositionally biased region" description="Basic and acidic residues" evidence="10">
    <location>
        <begin position="900"/>
        <end position="909"/>
    </location>
</feature>
<dbReference type="InterPro" id="IPR001452">
    <property type="entry name" value="SH3_domain"/>
</dbReference>
<keyword evidence="2" id="KW-0343">GTPase activation</keyword>
<evidence type="ECO:0000256" key="6">
    <source>
        <dbReference type="ARBA" id="ARBA00073473"/>
    </source>
</evidence>
<evidence type="ECO:0000313" key="15">
    <source>
        <dbReference type="Proteomes" id="UP000005207"/>
    </source>
</evidence>
<evidence type="ECO:0000256" key="4">
    <source>
        <dbReference type="ARBA" id="ARBA00023054"/>
    </source>
</evidence>
<feature type="compositionally biased region" description="Polar residues" evidence="10">
    <location>
        <begin position="782"/>
        <end position="791"/>
    </location>
</feature>
<name>A0A669F7P9_ORENI</name>
<keyword evidence="3" id="KW-0597">Phosphoprotein</keyword>
<evidence type="ECO:0000313" key="14">
    <source>
        <dbReference type="Ensembl" id="ENSONIP00000079436.1"/>
    </source>
</evidence>
<keyword evidence="4 9" id="KW-0175">Coiled coil</keyword>
<dbReference type="GeneTree" id="ENSGT00950000182824"/>
<feature type="region of interest" description="Disordered" evidence="10">
    <location>
        <begin position="782"/>
        <end position="922"/>
    </location>
</feature>
<dbReference type="Pfam" id="PF00620">
    <property type="entry name" value="RhoGAP"/>
    <property type="match status" value="1"/>
</dbReference>
<dbReference type="Gene3D" id="1.10.555.10">
    <property type="entry name" value="Rho GTPase activation protein"/>
    <property type="match status" value="1"/>
</dbReference>
<evidence type="ECO:0000259" key="13">
    <source>
        <dbReference type="PROSITE" id="PS51741"/>
    </source>
</evidence>
<evidence type="ECO:0000256" key="5">
    <source>
        <dbReference type="ARBA" id="ARBA00056458"/>
    </source>
</evidence>
<dbReference type="SUPFAM" id="SSF103657">
    <property type="entry name" value="BAR/IMD domain-like"/>
    <property type="match status" value="1"/>
</dbReference>
<dbReference type="Proteomes" id="UP000005207">
    <property type="component" value="Linkage group LG7"/>
</dbReference>
<feature type="compositionally biased region" description="Low complexity" evidence="10">
    <location>
        <begin position="991"/>
        <end position="1003"/>
    </location>
</feature>
<organism evidence="14 15">
    <name type="scientific">Oreochromis niloticus</name>
    <name type="common">Nile tilapia</name>
    <name type="synonym">Tilapia nilotica</name>
    <dbReference type="NCBI Taxonomy" id="8128"/>
    <lineage>
        <taxon>Eukaryota</taxon>
        <taxon>Metazoa</taxon>
        <taxon>Chordata</taxon>
        <taxon>Craniata</taxon>
        <taxon>Vertebrata</taxon>
        <taxon>Euteleostomi</taxon>
        <taxon>Actinopterygii</taxon>
        <taxon>Neopterygii</taxon>
        <taxon>Teleostei</taxon>
        <taxon>Neoteleostei</taxon>
        <taxon>Acanthomorphata</taxon>
        <taxon>Ovalentaria</taxon>
        <taxon>Cichlomorphae</taxon>
        <taxon>Cichliformes</taxon>
        <taxon>Cichlidae</taxon>
        <taxon>African cichlids</taxon>
        <taxon>Pseudocrenilabrinae</taxon>
        <taxon>Oreochromini</taxon>
        <taxon>Oreochromis</taxon>
    </lineage>
</organism>
<protein>
    <recommendedName>
        <fullName evidence="6">SLIT-ROBO Rho GTPase-activating protein 1</fullName>
    </recommendedName>
    <alternativeName>
        <fullName evidence="7">Rho GTPase-activating protein 13</fullName>
    </alternativeName>
</protein>
<dbReference type="SUPFAM" id="SSF50044">
    <property type="entry name" value="SH3-domain"/>
    <property type="match status" value="1"/>
</dbReference>
<dbReference type="FunFam" id="1.10.555.10:FF:000010">
    <property type="entry name" value="SLIT-ROBO Rho GTPase-activating protein 1 isoform 2"/>
    <property type="match status" value="1"/>
</dbReference>
<dbReference type="InterPro" id="IPR027267">
    <property type="entry name" value="AH/BAR_dom_sf"/>
</dbReference>
<gene>
    <name evidence="14" type="primary">SRGAP1</name>
    <name evidence="14" type="synonym">srgap1a</name>
</gene>
<keyword evidence="15" id="KW-1185">Reference proteome</keyword>
<comment type="function">
    <text evidence="5">GTPase-activating protein for RhoA and Cdc42 small GTPases. Together with CDC42 seems to be involved in the pathway mediating the repulsive signaling of Robo and Slit proteins in neuronal migration. SLIT2, probably through interaction with ROBO1, increases the interaction of SRGAP1 with ROBO1 and inactivates CDC42.</text>
</comment>
<dbReference type="Gene3D" id="2.30.30.40">
    <property type="entry name" value="SH3 Domains"/>
    <property type="match status" value="1"/>
</dbReference>
<evidence type="ECO:0000256" key="1">
    <source>
        <dbReference type="ARBA" id="ARBA00022443"/>
    </source>
</evidence>
<evidence type="ECO:0000256" key="2">
    <source>
        <dbReference type="ARBA" id="ARBA00022468"/>
    </source>
</evidence>
<dbReference type="InterPro" id="IPR001060">
    <property type="entry name" value="FCH_dom"/>
</dbReference>
<dbReference type="SUPFAM" id="SSF48350">
    <property type="entry name" value="GTPase activation domain, GAP"/>
    <property type="match status" value="1"/>
</dbReference>
<dbReference type="PROSITE" id="PS50002">
    <property type="entry name" value="SH3"/>
    <property type="match status" value="1"/>
</dbReference>
<dbReference type="PROSITE" id="PS50238">
    <property type="entry name" value="RHOGAP"/>
    <property type="match status" value="1"/>
</dbReference>
<dbReference type="GO" id="GO:0007165">
    <property type="term" value="P:signal transduction"/>
    <property type="evidence" value="ECO:0007669"/>
    <property type="project" value="InterPro"/>
</dbReference>
<reference evidence="14" key="3">
    <citation type="submission" date="2025-09" db="UniProtKB">
        <authorList>
            <consortium name="Ensembl"/>
        </authorList>
    </citation>
    <scope>IDENTIFICATION</scope>
</reference>
<dbReference type="PANTHER" id="PTHR14166">
    <property type="entry name" value="SLIT-ROBO RHO GTPASE ACTIVATING PROTEIN"/>
    <property type="match status" value="1"/>
</dbReference>
<feature type="domain" description="F-BAR" evidence="13">
    <location>
        <begin position="15"/>
        <end position="300"/>
    </location>
</feature>
<evidence type="ECO:0000259" key="12">
    <source>
        <dbReference type="PROSITE" id="PS50238"/>
    </source>
</evidence>
<feature type="domain" description="Rho-GAP" evidence="12">
    <location>
        <begin position="480"/>
        <end position="666"/>
    </location>
</feature>
<proteinExistence type="predicted"/>
<evidence type="ECO:0000256" key="7">
    <source>
        <dbReference type="ARBA" id="ARBA00083891"/>
    </source>
</evidence>
<evidence type="ECO:0000256" key="10">
    <source>
        <dbReference type="SAM" id="MobiDB-lite"/>
    </source>
</evidence>
<dbReference type="InterPro" id="IPR036028">
    <property type="entry name" value="SH3-like_dom_sf"/>
</dbReference>
<dbReference type="GO" id="GO:0005096">
    <property type="term" value="F:GTPase activator activity"/>
    <property type="evidence" value="ECO:0007669"/>
    <property type="project" value="UniProtKB-KW"/>
</dbReference>
<dbReference type="InterPro" id="IPR000198">
    <property type="entry name" value="RhoGAP_dom"/>
</dbReference>
<dbReference type="Ensembl" id="ENSONIT00000048128.1">
    <property type="protein sequence ID" value="ENSONIP00000079436.1"/>
    <property type="gene ID" value="ENSONIG00000010412.2"/>
</dbReference>
<dbReference type="FunFam" id="2.30.30.40:FF:000005">
    <property type="entry name" value="SLIT-ROBO Rho GTPase-activating protein 1 isoform 2"/>
    <property type="match status" value="1"/>
</dbReference>
<evidence type="ECO:0000256" key="8">
    <source>
        <dbReference type="PROSITE-ProRule" id="PRU00192"/>
    </source>
</evidence>
<evidence type="ECO:0000259" key="11">
    <source>
        <dbReference type="PROSITE" id="PS50002"/>
    </source>
</evidence>
<evidence type="ECO:0000256" key="9">
    <source>
        <dbReference type="PROSITE-ProRule" id="PRU01077"/>
    </source>
</evidence>
<dbReference type="InterPro" id="IPR035648">
    <property type="entry name" value="srGAP1/2/3_SH3"/>
</dbReference>
<sequence>FSSITRSQKAKTSVYEYQPDIRTQLVEQQKCLDQQTEMRVQLLQDLQDFFRKKAEIEMEYSRNLEKLAERFMAKTRNQNLLSPVNCWYLLLNQVRRESKDHATLSDIYLNNVIMRFMQISEDSTRLLKKSKEIAFQLQEDLMKVLNELYTVMKTYHMYHSESISAESKLKEAEKQEEKQIGRADPVFSIRMEEKYQRRSSVKKIEKMKEKRQAKYSENKLKSIKARNEYLLTLEATNSSVYKYYIHDLSDLIDCCDLGYHASLNRALRTYLSAEYNLETSRHEGLDIIENAVDSLDPRSDRQRFMEMYPTAFCPPAKFEFQPHMGDEVCQISVQPPVNGELILRFQQLQSRIATLKIENEEIKKTSEATLTTIQDMVTIEDYDVSECFHHSRSTESVKSTVSETYLSKPSIAKRRANQQETEQFYFMKFREFLEGSNLISKLQAKHDLLKRALGEGTFMTPGKPQNALPRSVFNVRLFNGNLESFIKDSGQAIPRVVESCIRYINLYGLQHQGIFRVSGSQLEVNDIKNSFERGNDPLADDENNHDINSVAGVLKLYFRGLENPLFPKERFNELLSCIKNLYERALYIRKILLTIPRSVLIVMRYLFAFLNHLSQYSDENMMDPYNLAICFGPTLMPTPDSQDQVSCQAHVNEIIKTIIIHHETIFPDVKELDGPIYEKCMAGGDYCESPYSEHGALEEVDNEGGTETHTSEDEGEPIEAIAKFDYVGRSSRELSFKKGASLLLYQRASEDWWEGRHNGIDGLVPHQYIVVQDIDDNFSDTLSQKADSEASSGHAGEDKCSGKDIGSPNDTRISEAFITSRHRKRSDPPSRRPPARPSDVHCMVHTSQQSHSGHGGTPEMGSPVLGHFSPRDMLRSRNHVPIDSPERRRRAGHSSLTNISRHESLKKMESPPIRRSTSSEETMNTALNELRELERQSSAKHAPDVVLDTLEQRQTSSSSGGGPTPASSSESLSPIHGVMLRSTANTELPTRRSTSSSNESVSTFKPVVAPRMGVQLKPPALRPKPMVLPKSNQAPQPPANSSQDPLDKSCTM</sequence>
<feature type="compositionally biased region" description="Polar residues" evidence="10">
    <location>
        <begin position="1030"/>
        <end position="1052"/>
    </location>
</feature>
<dbReference type="SMART" id="SM00055">
    <property type="entry name" value="FCH"/>
    <property type="match status" value="1"/>
</dbReference>
<dbReference type="Pfam" id="PF00018">
    <property type="entry name" value="SH3_1"/>
    <property type="match status" value="1"/>
</dbReference>
<dbReference type="SMART" id="SM00326">
    <property type="entry name" value="SH3"/>
    <property type="match status" value="1"/>
</dbReference>
<evidence type="ECO:0000256" key="3">
    <source>
        <dbReference type="ARBA" id="ARBA00022553"/>
    </source>
</evidence>
<dbReference type="InterPro" id="IPR008936">
    <property type="entry name" value="Rho_GTPase_activation_prot"/>
</dbReference>
<dbReference type="CDD" id="cd11955">
    <property type="entry name" value="SH3_srGAP1-3"/>
    <property type="match status" value="1"/>
</dbReference>
<dbReference type="FunFam" id="1.20.1270.60:FF:000006">
    <property type="entry name" value="SLIT-ROBO Rho GTPase-activating protein 1 isoform 2"/>
    <property type="match status" value="1"/>
</dbReference>
<dbReference type="SMART" id="SM00324">
    <property type="entry name" value="RhoGAP"/>
    <property type="match status" value="1"/>
</dbReference>
<dbReference type="Gene3D" id="1.20.1270.60">
    <property type="entry name" value="Arfaptin homology (AH) domain/BAR domain"/>
    <property type="match status" value="1"/>
</dbReference>
<feature type="region of interest" description="Disordered" evidence="10">
    <location>
        <begin position="952"/>
        <end position="1052"/>
    </location>
</feature>
<dbReference type="InterPro" id="IPR051627">
    <property type="entry name" value="SLIT-ROBO_RhoGAP"/>
</dbReference>
<dbReference type="InterPro" id="IPR031160">
    <property type="entry name" value="F_BAR_dom"/>
</dbReference>
<dbReference type="Pfam" id="PF00611">
    <property type="entry name" value="FCH"/>
    <property type="match status" value="1"/>
</dbReference>
<dbReference type="PROSITE" id="PS51741">
    <property type="entry name" value="F_BAR"/>
    <property type="match status" value="1"/>
</dbReference>
<keyword evidence="1 8" id="KW-0728">SH3 domain</keyword>
<feature type="domain" description="SH3" evidence="11">
    <location>
        <begin position="715"/>
        <end position="774"/>
    </location>
</feature>
<dbReference type="AlphaFoldDB" id="A0A669F7P9"/>